<comment type="similarity">
    <text evidence="1">Belongs to the short-chain dehydrogenases/reductases (SDR) family.</text>
</comment>
<name>A0A840YZP8_9SPHN</name>
<dbReference type="GO" id="GO:0016491">
    <property type="term" value="F:oxidoreductase activity"/>
    <property type="evidence" value="ECO:0007669"/>
    <property type="project" value="UniProtKB-KW"/>
</dbReference>
<dbReference type="AlphaFoldDB" id="A0A840YZP8"/>
<protein>
    <submittedName>
        <fullName evidence="3">NAD(P)-dependent dehydrogenase (Short-subunit alcohol dehydrogenase family)</fullName>
    </submittedName>
</protein>
<evidence type="ECO:0000256" key="1">
    <source>
        <dbReference type="ARBA" id="ARBA00006484"/>
    </source>
</evidence>
<dbReference type="PANTHER" id="PTHR43639:SF1">
    <property type="entry name" value="SHORT-CHAIN DEHYDROGENASE_REDUCTASE FAMILY PROTEIN"/>
    <property type="match status" value="1"/>
</dbReference>
<dbReference type="PANTHER" id="PTHR43639">
    <property type="entry name" value="OXIDOREDUCTASE, SHORT-CHAIN DEHYDROGENASE/REDUCTASE FAMILY (AFU_ORTHOLOGUE AFUA_5G02870)"/>
    <property type="match status" value="1"/>
</dbReference>
<evidence type="ECO:0000313" key="3">
    <source>
        <dbReference type="EMBL" id="MBB5718976.1"/>
    </source>
</evidence>
<dbReference type="EMBL" id="JACIJI010000002">
    <property type="protein sequence ID" value="MBB5718976.1"/>
    <property type="molecule type" value="Genomic_DNA"/>
</dbReference>
<dbReference type="Gene3D" id="3.40.50.720">
    <property type="entry name" value="NAD(P)-binding Rossmann-like Domain"/>
    <property type="match status" value="1"/>
</dbReference>
<comment type="caution">
    <text evidence="3">The sequence shown here is derived from an EMBL/GenBank/DDBJ whole genome shotgun (WGS) entry which is preliminary data.</text>
</comment>
<accession>A0A840YZP8</accession>
<dbReference type="PRINTS" id="PR00081">
    <property type="entry name" value="GDHRDH"/>
</dbReference>
<proteinExistence type="inferred from homology"/>
<evidence type="ECO:0000313" key="4">
    <source>
        <dbReference type="Proteomes" id="UP000554342"/>
    </source>
</evidence>
<evidence type="ECO:0000256" key="2">
    <source>
        <dbReference type="ARBA" id="ARBA00023002"/>
    </source>
</evidence>
<reference evidence="3 4" key="1">
    <citation type="submission" date="2020-08" db="EMBL/GenBank/DDBJ databases">
        <title>Genomic Encyclopedia of Type Strains, Phase IV (KMG-IV): sequencing the most valuable type-strain genomes for metagenomic binning, comparative biology and taxonomic classification.</title>
        <authorList>
            <person name="Goeker M."/>
        </authorList>
    </citation>
    <scope>NUCLEOTIDE SEQUENCE [LARGE SCALE GENOMIC DNA]</scope>
    <source>
        <strain evidence="3 4">DSM 27203</strain>
    </source>
</reference>
<gene>
    <name evidence="3" type="ORF">FHR23_001899</name>
</gene>
<dbReference type="InterPro" id="IPR002347">
    <property type="entry name" value="SDR_fam"/>
</dbReference>
<dbReference type="InterPro" id="IPR036291">
    <property type="entry name" value="NAD(P)-bd_dom_sf"/>
</dbReference>
<organism evidence="3 4">
    <name type="scientific">Stakelama sediminis</name>
    <dbReference type="NCBI Taxonomy" id="463200"/>
    <lineage>
        <taxon>Bacteria</taxon>
        <taxon>Pseudomonadati</taxon>
        <taxon>Pseudomonadota</taxon>
        <taxon>Alphaproteobacteria</taxon>
        <taxon>Sphingomonadales</taxon>
        <taxon>Sphingomonadaceae</taxon>
        <taxon>Stakelama</taxon>
    </lineage>
</organism>
<dbReference type="RefSeq" id="WP_184003157.1">
    <property type="nucleotide sequence ID" value="NZ_BAABIF010000013.1"/>
</dbReference>
<dbReference type="Pfam" id="PF13561">
    <property type="entry name" value="adh_short_C2"/>
    <property type="match status" value="1"/>
</dbReference>
<keyword evidence="2" id="KW-0560">Oxidoreductase</keyword>
<sequence length="248" mass="26333">MPLALVTGSTRRLGGHIAARLAESGWAVALHGSDSGEPEPWLAEQLDAAANEWHGFAADLASDDAPTALMRDVTRHFDMPVALLVNNASLFAPSESGTPDVAALVEHFRINSAAPFALAALVAGQGQDASVVHILDQRIRHPHGDQQAYTLSKMALSEAVRLQARTFAPRVRVNGVAPGLTLPTGEYGEDKMERLAAMMPLECLPSPDDIADAVLYLAGAKAVTGQALFVDGGASMISYDHDFFRLVE</sequence>
<dbReference type="SUPFAM" id="SSF51735">
    <property type="entry name" value="NAD(P)-binding Rossmann-fold domains"/>
    <property type="match status" value="1"/>
</dbReference>
<dbReference type="Proteomes" id="UP000554342">
    <property type="component" value="Unassembled WGS sequence"/>
</dbReference>
<keyword evidence="4" id="KW-1185">Reference proteome</keyword>